<evidence type="ECO:0008006" key="8">
    <source>
        <dbReference type="Google" id="ProtNLM"/>
    </source>
</evidence>
<sequence length="405" mass="45754">MDASSEGGDHDLAPNDILFDTNPFSLNFHPTEDMVVVSDAEGRVKLYKYSVDENETKLSLRPHRSGCRQASFSSDGKYIFTASSDHSMKVIDINTGSILYTREDAHDDAINCLVSRDFMLFTGDDEGTIKVWDMRQQNIVCEFQEHGDYISDISTLDDKHIVATSGDGGVSIYNFVRHSMDDISEKSDNELLSVIPLDNDQKLVCGSQDGTIFIYDRQNLESPKKFVGHPQSVDTLVKVNNQTFFSGSSDGIIRYIGLQPKKLLGIVGEHSQFPVERMALSRDNRYLGSISHDFTLKFWNVSSFYEENDDDEDNSLQQTATGGENSVFKSDDEEDDEDEENEQDEEMDDSDDDSDDDEDEDEDTSSDEDIKPVNKPKKTGPQFTQTQGDRQKKSQQQKKNFYSDL</sequence>
<dbReference type="AlphaFoldDB" id="A0A8J4Q3R6"/>
<evidence type="ECO:0000256" key="3">
    <source>
        <dbReference type="ARBA" id="ARBA00022737"/>
    </source>
</evidence>
<evidence type="ECO:0000256" key="2">
    <source>
        <dbReference type="ARBA" id="ARBA00022574"/>
    </source>
</evidence>
<proteinExistence type="inferred from homology"/>
<reference evidence="6" key="1">
    <citation type="submission" date="2020-01" db="EMBL/GenBank/DDBJ databases">
        <title>Development of genomics and gene disruption for Polysphondylium violaceum indicates a role for the polyketide synthase stlB in stalk morphogenesis.</title>
        <authorList>
            <person name="Narita B."/>
            <person name="Kawabe Y."/>
            <person name="Kin K."/>
            <person name="Saito T."/>
            <person name="Gibbs R."/>
            <person name="Kuspa A."/>
            <person name="Muzny D."/>
            <person name="Queller D."/>
            <person name="Richards S."/>
            <person name="Strassman J."/>
            <person name="Sucgang R."/>
            <person name="Worley K."/>
            <person name="Schaap P."/>
        </authorList>
    </citation>
    <scope>NUCLEOTIDE SEQUENCE</scope>
    <source>
        <strain evidence="6">QSvi11</strain>
    </source>
</reference>
<dbReference type="InterPro" id="IPR050505">
    <property type="entry name" value="WDR55/POC1"/>
</dbReference>
<keyword evidence="7" id="KW-1185">Reference proteome</keyword>
<protein>
    <recommendedName>
        <fullName evidence="8">WD40 repeat-containing protein</fullName>
    </recommendedName>
</protein>
<dbReference type="Proteomes" id="UP000695562">
    <property type="component" value="Unassembled WGS sequence"/>
</dbReference>
<comment type="caution">
    <text evidence="6">The sequence shown here is derived from an EMBL/GenBank/DDBJ whole genome shotgun (WGS) entry which is preliminary data.</text>
</comment>
<dbReference type="EMBL" id="AJWJ01000009">
    <property type="protein sequence ID" value="KAF2078205.1"/>
    <property type="molecule type" value="Genomic_DNA"/>
</dbReference>
<dbReference type="SUPFAM" id="SSF50978">
    <property type="entry name" value="WD40 repeat-like"/>
    <property type="match status" value="1"/>
</dbReference>
<name>A0A8J4Q3R6_9MYCE</name>
<accession>A0A8J4Q3R6</accession>
<evidence type="ECO:0000313" key="7">
    <source>
        <dbReference type="Proteomes" id="UP000695562"/>
    </source>
</evidence>
<evidence type="ECO:0000313" key="6">
    <source>
        <dbReference type="EMBL" id="KAF2078205.1"/>
    </source>
</evidence>
<evidence type="ECO:0000256" key="5">
    <source>
        <dbReference type="SAM" id="MobiDB-lite"/>
    </source>
</evidence>
<organism evidence="6 7">
    <name type="scientific">Polysphondylium violaceum</name>
    <dbReference type="NCBI Taxonomy" id="133409"/>
    <lineage>
        <taxon>Eukaryota</taxon>
        <taxon>Amoebozoa</taxon>
        <taxon>Evosea</taxon>
        <taxon>Eumycetozoa</taxon>
        <taxon>Dictyostelia</taxon>
        <taxon>Dictyosteliales</taxon>
        <taxon>Dictyosteliaceae</taxon>
        <taxon>Polysphondylium</taxon>
    </lineage>
</organism>
<dbReference type="InterPro" id="IPR001680">
    <property type="entry name" value="WD40_rpt"/>
</dbReference>
<dbReference type="PROSITE" id="PS50082">
    <property type="entry name" value="WD_REPEATS_2"/>
    <property type="match status" value="2"/>
</dbReference>
<dbReference type="SMART" id="SM00320">
    <property type="entry name" value="WD40"/>
    <property type="match status" value="7"/>
</dbReference>
<comment type="similarity">
    <text evidence="1">Belongs to the WD repeat WDR55 family.</text>
</comment>
<feature type="repeat" description="WD" evidence="4">
    <location>
        <begin position="60"/>
        <end position="101"/>
    </location>
</feature>
<evidence type="ECO:0000256" key="4">
    <source>
        <dbReference type="PROSITE-ProRule" id="PRU00221"/>
    </source>
</evidence>
<gene>
    <name evidence="6" type="ORF">CYY_000495</name>
</gene>
<feature type="compositionally biased region" description="Acidic residues" evidence="5">
    <location>
        <begin position="331"/>
        <end position="367"/>
    </location>
</feature>
<dbReference type="InterPro" id="IPR015943">
    <property type="entry name" value="WD40/YVTN_repeat-like_dom_sf"/>
</dbReference>
<dbReference type="InterPro" id="IPR036322">
    <property type="entry name" value="WD40_repeat_dom_sf"/>
</dbReference>
<dbReference type="Gene3D" id="2.130.10.10">
    <property type="entry name" value="YVTN repeat-like/Quinoprotein amine dehydrogenase"/>
    <property type="match status" value="2"/>
</dbReference>
<keyword evidence="2 4" id="KW-0853">WD repeat</keyword>
<dbReference type="PANTHER" id="PTHR44019:SF20">
    <property type="entry name" value="WD REPEAT-CONTAINING PROTEIN 55"/>
    <property type="match status" value="1"/>
</dbReference>
<keyword evidence="3" id="KW-0677">Repeat</keyword>
<feature type="repeat" description="WD" evidence="4">
    <location>
        <begin position="103"/>
        <end position="142"/>
    </location>
</feature>
<evidence type="ECO:0000256" key="1">
    <source>
        <dbReference type="ARBA" id="ARBA00007625"/>
    </source>
</evidence>
<dbReference type="Pfam" id="PF24796">
    <property type="entry name" value="WDR55"/>
    <property type="match status" value="1"/>
</dbReference>
<feature type="compositionally biased region" description="Polar residues" evidence="5">
    <location>
        <begin position="315"/>
        <end position="328"/>
    </location>
</feature>
<dbReference type="OrthoDB" id="2288928at2759"/>
<dbReference type="PANTHER" id="PTHR44019">
    <property type="entry name" value="WD REPEAT-CONTAINING PROTEIN 55"/>
    <property type="match status" value="1"/>
</dbReference>
<feature type="region of interest" description="Disordered" evidence="5">
    <location>
        <begin position="307"/>
        <end position="405"/>
    </location>
</feature>